<dbReference type="Pfam" id="PF01549">
    <property type="entry name" value="ShK"/>
    <property type="match status" value="2"/>
</dbReference>
<reference evidence="5 6" key="1">
    <citation type="submission" date="2021-04" db="EMBL/GenBank/DDBJ databases">
        <authorList>
            <person name="Bliznina A."/>
        </authorList>
    </citation>
    <scope>NUCLEOTIDE SEQUENCE [LARGE SCALE GENOMIC DNA]</scope>
</reference>
<name>A0ABN7SU29_OIKDI</name>
<dbReference type="EMBL" id="OU015566">
    <property type="protein sequence ID" value="CAG5107622.1"/>
    <property type="molecule type" value="Genomic_DNA"/>
</dbReference>
<sequence length="431" mass="47999">MKLFICNAFLANEALAFLWRTCRDKAPNCAETSYFCGEENRKYTYDVCQATCGKCGQQPTPTLPPAPNHSAGALPGGTRVGSRNIDSRGYHSERTQGTESKYKPFVSQYNDSYEARIWQNRDQIRRMREWNKQAWFDWTKIYGFGTGRPLPLTTLAPYVPGKQGHDPMGADFNPWMNMLGRDGDIFNNEPAKSAHFAPSIFDQKDDSECEDLYPELCKAHLSRENCQLEEFWAKCGKTCSMCSATKDLEYKCVDTHSMCSMEYIHQMCLDEKWVREACPVSCQAQTEMCAPMQSYRMQPPVAEVASVGSFAPVDQAVLIVDPSPPPHTRVNPGVLIVDPRPPAPTPMNPAVLIVDPKPEAPIPIDPTEKDSGTQSGGIVAAPLTEGKSTFTTDVDMSELCKTTWQSICHMDFVQDACPESCPKTAQVTTVQ</sequence>
<organism evidence="5 6">
    <name type="scientific">Oikopleura dioica</name>
    <name type="common">Tunicate</name>
    <dbReference type="NCBI Taxonomy" id="34765"/>
    <lineage>
        <taxon>Eukaryota</taxon>
        <taxon>Metazoa</taxon>
        <taxon>Chordata</taxon>
        <taxon>Tunicata</taxon>
        <taxon>Appendicularia</taxon>
        <taxon>Copelata</taxon>
        <taxon>Oikopleuridae</taxon>
        <taxon>Oikopleura</taxon>
    </lineage>
</organism>
<dbReference type="SMART" id="SM00254">
    <property type="entry name" value="ShKT"/>
    <property type="match status" value="3"/>
</dbReference>
<evidence type="ECO:0000313" key="5">
    <source>
        <dbReference type="EMBL" id="CAG5107622.1"/>
    </source>
</evidence>
<evidence type="ECO:0000259" key="4">
    <source>
        <dbReference type="PROSITE" id="PS51670"/>
    </source>
</evidence>
<dbReference type="InterPro" id="IPR003582">
    <property type="entry name" value="ShKT_dom"/>
</dbReference>
<dbReference type="Proteomes" id="UP001158576">
    <property type="component" value="Chromosome 1"/>
</dbReference>
<proteinExistence type="predicted"/>
<protein>
    <submittedName>
        <fullName evidence="5">Oidioi.mRNA.OKI2018_I69.chr1.g3414.t1.cds</fullName>
    </submittedName>
</protein>
<feature type="domain" description="ShKT" evidence="4">
    <location>
        <begin position="22"/>
        <end position="55"/>
    </location>
</feature>
<feature type="signal peptide" evidence="3">
    <location>
        <begin position="1"/>
        <end position="16"/>
    </location>
</feature>
<comment type="caution">
    <text evidence="1">Lacks conserved residue(s) required for the propagation of feature annotation.</text>
</comment>
<feature type="compositionally biased region" description="Basic and acidic residues" evidence="2">
    <location>
        <begin position="85"/>
        <end position="98"/>
    </location>
</feature>
<dbReference type="PROSITE" id="PS51670">
    <property type="entry name" value="SHKT"/>
    <property type="match status" value="1"/>
</dbReference>
<evidence type="ECO:0000256" key="2">
    <source>
        <dbReference type="SAM" id="MobiDB-lite"/>
    </source>
</evidence>
<dbReference type="PANTHER" id="PTHR21724:SF109">
    <property type="entry name" value="SHKT DOMAIN-CONTAINING PROTEIN"/>
    <property type="match status" value="1"/>
</dbReference>
<gene>
    <name evidence="5" type="ORF">OKIOD_LOCUS12179</name>
</gene>
<keyword evidence="6" id="KW-1185">Reference proteome</keyword>
<evidence type="ECO:0000256" key="3">
    <source>
        <dbReference type="SAM" id="SignalP"/>
    </source>
</evidence>
<evidence type="ECO:0000256" key="1">
    <source>
        <dbReference type="PROSITE-ProRule" id="PRU01005"/>
    </source>
</evidence>
<accession>A0ABN7SU29</accession>
<evidence type="ECO:0000313" key="6">
    <source>
        <dbReference type="Proteomes" id="UP001158576"/>
    </source>
</evidence>
<feature type="region of interest" description="Disordered" evidence="2">
    <location>
        <begin position="67"/>
        <end position="98"/>
    </location>
</feature>
<dbReference type="PANTHER" id="PTHR21724">
    <property type="entry name" value="SHKT DOMAIN-CONTAINING PROTEIN"/>
    <property type="match status" value="1"/>
</dbReference>
<feature type="chain" id="PRO_5046533421" evidence="3">
    <location>
        <begin position="17"/>
        <end position="431"/>
    </location>
</feature>
<keyword evidence="3" id="KW-0732">Signal</keyword>